<dbReference type="InterPro" id="IPR042283">
    <property type="entry name" value="GpdQ_catalytic"/>
</dbReference>
<dbReference type="InterPro" id="IPR026575">
    <property type="entry name" value="GpdQ/CpdA-like"/>
</dbReference>
<dbReference type="Gene3D" id="3.30.750.180">
    <property type="entry name" value="GpdQ, beta-strand dimerisation domain"/>
    <property type="match status" value="1"/>
</dbReference>
<dbReference type="InterPro" id="IPR050884">
    <property type="entry name" value="CNP_phosphodiesterase-III"/>
</dbReference>
<proteinExistence type="inferred from homology"/>
<evidence type="ECO:0000313" key="7">
    <source>
        <dbReference type="Proteomes" id="UP001597327"/>
    </source>
</evidence>
<evidence type="ECO:0000256" key="1">
    <source>
        <dbReference type="ARBA" id="ARBA00022723"/>
    </source>
</evidence>
<name>A0ABW4JPR0_9HYPH</name>
<dbReference type="InterPro" id="IPR042281">
    <property type="entry name" value="GpdQ_beta-strand"/>
</dbReference>
<evidence type="ECO:0000256" key="3">
    <source>
        <dbReference type="ARBA" id="ARBA00023004"/>
    </source>
</evidence>
<dbReference type="PANTHER" id="PTHR42988">
    <property type="entry name" value="PHOSPHOHYDROLASE"/>
    <property type="match status" value="1"/>
</dbReference>
<comment type="caution">
    <text evidence="6">The sequence shown here is derived from an EMBL/GenBank/DDBJ whole genome shotgun (WGS) entry which is preliminary data.</text>
</comment>
<dbReference type="Pfam" id="PF00149">
    <property type="entry name" value="Metallophos"/>
    <property type="match status" value="1"/>
</dbReference>
<sequence length="275" mass="29966">MTILAQITDLHQRPNGLTCYRVSDTNMLAERAINALMAQTPRPDAVIVTGDLTDKSDPREYAQVRRLLKKLPMPVYVIPGNHDGSADMARELAEFAPDNVGLDGKLHYVAEVGKLRLIALDTHVPGKPHGEIGTLQLEWLAGELAASDKPTVVALHHPPIPTGFAHMDRIGLVDAAALAEVLRPHAHVERIICGHVHRPIIASFAGKTLTIAPATGHQVVLDLDPEAPAQFNFDPAAYYLHAWIEPFGLVTHTAYVENHEGPFPFWADEGVSWGG</sequence>
<dbReference type="CDD" id="cd07402">
    <property type="entry name" value="MPP_GpdQ"/>
    <property type="match status" value="1"/>
</dbReference>
<keyword evidence="3" id="KW-0408">Iron</keyword>
<evidence type="ECO:0000259" key="5">
    <source>
        <dbReference type="Pfam" id="PF00149"/>
    </source>
</evidence>
<dbReference type="Gene3D" id="3.60.21.40">
    <property type="entry name" value="GpdQ, catalytic alpha/beta sandwich domain"/>
    <property type="match status" value="1"/>
</dbReference>
<comment type="similarity">
    <text evidence="4">Belongs to the cyclic nucleotide phosphodiesterase class-III family.</text>
</comment>
<reference evidence="7" key="1">
    <citation type="journal article" date="2019" name="Int. J. Syst. Evol. Microbiol.">
        <title>The Global Catalogue of Microorganisms (GCM) 10K type strain sequencing project: providing services to taxonomists for standard genome sequencing and annotation.</title>
        <authorList>
            <consortium name="The Broad Institute Genomics Platform"/>
            <consortium name="The Broad Institute Genome Sequencing Center for Infectious Disease"/>
            <person name="Wu L."/>
            <person name="Ma J."/>
        </authorList>
    </citation>
    <scope>NUCLEOTIDE SEQUENCE [LARGE SCALE GENOMIC DNA]</scope>
    <source>
        <strain evidence="7">JCM 3369</strain>
    </source>
</reference>
<keyword evidence="7" id="KW-1185">Reference proteome</keyword>
<gene>
    <name evidence="6" type="ORF">ACFSC7_00910</name>
</gene>
<keyword evidence="1" id="KW-0479">Metal-binding</keyword>
<accession>A0ABW4JPR0</accession>
<dbReference type="InterPro" id="IPR029052">
    <property type="entry name" value="Metallo-depent_PP-like"/>
</dbReference>
<evidence type="ECO:0000256" key="4">
    <source>
        <dbReference type="ARBA" id="ARBA00025742"/>
    </source>
</evidence>
<dbReference type="Proteomes" id="UP001597327">
    <property type="component" value="Unassembled WGS sequence"/>
</dbReference>
<dbReference type="RefSeq" id="WP_149892041.1">
    <property type="nucleotide sequence ID" value="NZ_JBHUFA010000001.1"/>
</dbReference>
<evidence type="ECO:0000313" key="6">
    <source>
        <dbReference type="EMBL" id="MFD1694062.1"/>
    </source>
</evidence>
<evidence type="ECO:0000256" key="2">
    <source>
        <dbReference type="ARBA" id="ARBA00022801"/>
    </source>
</evidence>
<dbReference type="SUPFAM" id="SSF56300">
    <property type="entry name" value="Metallo-dependent phosphatases"/>
    <property type="match status" value="1"/>
</dbReference>
<keyword evidence="2" id="KW-0378">Hydrolase</keyword>
<feature type="domain" description="Calcineurin-like phosphoesterase" evidence="5">
    <location>
        <begin position="5"/>
        <end position="199"/>
    </location>
</feature>
<dbReference type="InterPro" id="IPR004843">
    <property type="entry name" value="Calcineurin-like_PHP"/>
</dbReference>
<organism evidence="6 7">
    <name type="scientific">Roseibium aestuarii</name>
    <dbReference type="NCBI Taxonomy" id="2600299"/>
    <lineage>
        <taxon>Bacteria</taxon>
        <taxon>Pseudomonadati</taxon>
        <taxon>Pseudomonadota</taxon>
        <taxon>Alphaproteobacteria</taxon>
        <taxon>Hyphomicrobiales</taxon>
        <taxon>Stappiaceae</taxon>
        <taxon>Roseibium</taxon>
    </lineage>
</organism>
<dbReference type="EMBL" id="JBHUFA010000001">
    <property type="protein sequence ID" value="MFD1694062.1"/>
    <property type="molecule type" value="Genomic_DNA"/>
</dbReference>
<dbReference type="PANTHER" id="PTHR42988:SF2">
    <property type="entry name" value="CYCLIC NUCLEOTIDE PHOSPHODIESTERASE CBUA0032-RELATED"/>
    <property type="match status" value="1"/>
</dbReference>
<protein>
    <submittedName>
        <fullName evidence="6">Phosphodiesterase</fullName>
    </submittedName>
</protein>